<name>A0A3Q9MTC3_SALET</name>
<dbReference type="EMBL" id="CP034710">
    <property type="protein sequence ID" value="AZT39631.1"/>
    <property type="molecule type" value="Genomic_DNA"/>
</dbReference>
<dbReference type="RefSeq" id="WP_405050533.1">
    <property type="nucleotide sequence ID" value="NZ_CP034699.1"/>
</dbReference>
<accession>A0A3Q9MTC3</accession>
<proteinExistence type="predicted"/>
<evidence type="ECO:0000313" key="1">
    <source>
        <dbReference type="EMBL" id="AZT39631.1"/>
    </source>
</evidence>
<gene>
    <name evidence="1" type="ORF">ELZ88_24095</name>
</gene>
<geneLocation type="plasmid" evidence="1">
    <name>pRSE21</name>
</geneLocation>
<sequence length="90" mass="10176">MPVRQPHRDSQQNMLVDLLADLLLLADRMGIKSFSQMVCVAGMHHNDETRETDCYGDTVSGLYQQAANGPRPDLRVMVSEPWKTGRCDEK</sequence>
<protein>
    <submittedName>
        <fullName evidence="1">Uncharacterized protein</fullName>
    </submittedName>
</protein>
<reference evidence="1" key="1">
    <citation type="submission" date="2018-12" db="EMBL/GenBank/DDBJ databases">
        <title>Complete genome sequences of twenty non-typhoidal Salmonella isolates from Rwanda.</title>
        <authorList>
            <person name="Byukusenge M."/>
            <person name="Li L."/>
            <person name="Subhashinie K."/>
            <person name="Nzayirambaho M."/>
            <person name="Kuchipudi S.V."/>
            <person name="Jayarao B.M."/>
        </authorList>
    </citation>
    <scope>NUCLEOTIDE SEQUENCE</scope>
    <source>
        <strain evidence="1">RSE21</strain>
        <plasmid evidence="1">pRSE21</plasmid>
    </source>
</reference>
<dbReference type="AlphaFoldDB" id="A0A3Q9MTC3"/>
<keyword evidence="1" id="KW-0614">Plasmid</keyword>
<organism evidence="1">
    <name type="scientific">Salmonella enterica subsp. enterica serovar Karamoja</name>
    <dbReference type="NCBI Taxonomy" id="2500153"/>
    <lineage>
        <taxon>Bacteria</taxon>
        <taxon>Pseudomonadati</taxon>
        <taxon>Pseudomonadota</taxon>
        <taxon>Gammaproteobacteria</taxon>
        <taxon>Enterobacterales</taxon>
        <taxon>Enterobacteriaceae</taxon>
        <taxon>Salmonella</taxon>
    </lineage>
</organism>